<evidence type="ECO:0000313" key="5">
    <source>
        <dbReference type="Proteomes" id="UP000295244"/>
    </source>
</evidence>
<evidence type="ECO:0000256" key="3">
    <source>
        <dbReference type="SAM" id="MobiDB-lite"/>
    </source>
</evidence>
<feature type="active site" description="Acyl-thioester intermediate" evidence="2">
    <location>
        <position position="164"/>
    </location>
</feature>
<reference evidence="4 5" key="1">
    <citation type="submission" date="2019-03" db="EMBL/GenBank/DDBJ databases">
        <title>Whole genome sequence of a novel Rubrobacter taiwanensis strain, isolated from Yellowstone National Park.</title>
        <authorList>
            <person name="Freed S."/>
            <person name="Ramaley R.F."/>
            <person name="Kyndt J.A."/>
        </authorList>
    </citation>
    <scope>NUCLEOTIDE SEQUENCE [LARGE SCALE GENOMIC DNA]</scope>
    <source>
        <strain evidence="4 5">Yellowstone</strain>
    </source>
</reference>
<name>A0A4R1BJA1_9ACTN</name>
<protein>
    <submittedName>
        <fullName evidence="4">Class E sortase</fullName>
    </submittedName>
</protein>
<feature type="active site" description="Proton donor/acceptor" evidence="2">
    <location>
        <position position="97"/>
    </location>
</feature>
<dbReference type="NCBIfam" id="TIGR01076">
    <property type="entry name" value="sortase_fam"/>
    <property type="match status" value="1"/>
</dbReference>
<keyword evidence="5" id="KW-1185">Reference proteome</keyword>
<dbReference type="Proteomes" id="UP000295244">
    <property type="component" value="Unassembled WGS sequence"/>
</dbReference>
<comment type="caution">
    <text evidence="4">The sequence shown here is derived from an EMBL/GenBank/DDBJ whole genome shotgun (WGS) entry which is preliminary data.</text>
</comment>
<gene>
    <name evidence="4" type="ORF">E0L93_07485</name>
</gene>
<proteinExistence type="predicted"/>
<feature type="compositionally biased region" description="Polar residues" evidence="3">
    <location>
        <begin position="1"/>
        <end position="14"/>
    </location>
</feature>
<dbReference type="InterPro" id="IPR023365">
    <property type="entry name" value="Sortase_dom-sf"/>
</dbReference>
<keyword evidence="1" id="KW-0378">Hydrolase</keyword>
<evidence type="ECO:0000256" key="2">
    <source>
        <dbReference type="PIRSR" id="PIRSR605754-1"/>
    </source>
</evidence>
<dbReference type="InterPro" id="IPR042003">
    <property type="entry name" value="Sortase_E"/>
</dbReference>
<dbReference type="CDD" id="cd05830">
    <property type="entry name" value="Sortase_E"/>
    <property type="match status" value="1"/>
</dbReference>
<dbReference type="EMBL" id="SKBU01000014">
    <property type="protein sequence ID" value="TCJ17400.1"/>
    <property type="molecule type" value="Genomic_DNA"/>
</dbReference>
<feature type="region of interest" description="Disordered" evidence="3">
    <location>
        <begin position="1"/>
        <end position="20"/>
    </location>
</feature>
<dbReference type="GO" id="GO:0016787">
    <property type="term" value="F:hydrolase activity"/>
    <property type="evidence" value="ECO:0007669"/>
    <property type="project" value="UniProtKB-KW"/>
</dbReference>
<dbReference type="Pfam" id="PF04203">
    <property type="entry name" value="Sortase"/>
    <property type="match status" value="1"/>
</dbReference>
<dbReference type="SUPFAM" id="SSF63817">
    <property type="entry name" value="Sortase"/>
    <property type="match status" value="1"/>
</dbReference>
<evidence type="ECO:0000313" key="4">
    <source>
        <dbReference type="EMBL" id="TCJ17400.1"/>
    </source>
</evidence>
<dbReference type="Gene3D" id="2.40.260.10">
    <property type="entry name" value="Sortase"/>
    <property type="match status" value="1"/>
</dbReference>
<dbReference type="AlphaFoldDB" id="A0A4R1BJA1"/>
<dbReference type="InterPro" id="IPR005754">
    <property type="entry name" value="Sortase"/>
</dbReference>
<accession>A0A4R1BJA1</accession>
<dbReference type="OrthoDB" id="5242879at2"/>
<sequence>MFFFGQQNVASNGTGEDPGAGFNVPTVAEEEQPQQAANAPEDTTLKLTVPKMDRINGVTVPDAAGNDEQALRDYHAIHLKGTGWPWEEEANVYIAGHRLGYPNTNSFLAFYDLDKLEKGDQIILTDAEGRRYTYEVYEEMVVGPTDVHVVEPVPGKNIVTLQTCTLPDYSQRMIVRGELVDVS</sequence>
<organism evidence="4 5">
    <name type="scientific">Rubrobacter taiwanensis</name>
    <dbReference type="NCBI Taxonomy" id="185139"/>
    <lineage>
        <taxon>Bacteria</taxon>
        <taxon>Bacillati</taxon>
        <taxon>Actinomycetota</taxon>
        <taxon>Rubrobacteria</taxon>
        <taxon>Rubrobacterales</taxon>
        <taxon>Rubrobacteraceae</taxon>
        <taxon>Rubrobacter</taxon>
    </lineage>
</organism>
<evidence type="ECO:0000256" key="1">
    <source>
        <dbReference type="ARBA" id="ARBA00022801"/>
    </source>
</evidence>